<dbReference type="PANTHER" id="PTHR13044:SF14">
    <property type="entry name" value="CRYPTOCEPHAL, ISOFORM A"/>
    <property type="match status" value="1"/>
</dbReference>
<evidence type="ECO:0000256" key="3">
    <source>
        <dbReference type="ARBA" id="ARBA00023125"/>
    </source>
</evidence>
<evidence type="ECO:0000259" key="8">
    <source>
        <dbReference type="PROSITE" id="PS00036"/>
    </source>
</evidence>
<dbReference type="InterPro" id="IPR004827">
    <property type="entry name" value="bZIP"/>
</dbReference>
<feature type="region of interest" description="Disordered" evidence="7">
    <location>
        <begin position="228"/>
        <end position="289"/>
    </location>
</feature>
<name>A0A4V1AEJ7_9ASCO</name>
<dbReference type="GO" id="GO:0001228">
    <property type="term" value="F:DNA-binding transcription activator activity, RNA polymerase II-specific"/>
    <property type="evidence" value="ECO:0007669"/>
    <property type="project" value="TreeGrafter"/>
</dbReference>
<sequence length="504" mass="55993">MQETSAALIEQLVYFDNFMLGQETPNLDMDGQLSLDLAAFADDSFVFADEDKPDPQNMNDMDDTDRNDLNQGPSSRRPMEDREIHENNDPQGTEAFKEGNIQPESSDAFSLGIEDSQRQSTLSLSEPWFAEKPAESTRANNAEGNQLHSILNDKIEATKRHKFHNHVGHSALANHSASDPFSVNSLDQRNLHADFVQGQIFDDAQAANMNGNGTLDTYRSRNHIVDPNLNNNENHIPPRNGIGNGHNQTQDTHVRSEQNLASEQAGIPDLSHMPKYPVPPGAKSSLKKAGLSQNQIDLLSALIAQHQTSLKTETGLTQIGEPTSSLHTPLGVVPTLVSSASFHSSHHTDHVKETDRYPLNGLTHVTQALSLMTSPMSTYGSEHSTESTMSMVDSPRREYSSANPSDANGSGLDLTKRKRNTAASARFRVKKKMKEKEMEIKILQLGDMIQKFEIRIDELEMENRFLKNLVIENGNRASDEELRLLKDKAKYIDVSDRSDADDKA</sequence>
<keyword evidence="2" id="KW-0805">Transcription regulation</keyword>
<evidence type="ECO:0000256" key="6">
    <source>
        <dbReference type="SAM" id="Coils"/>
    </source>
</evidence>
<keyword evidence="10" id="KW-1185">Reference proteome</keyword>
<gene>
    <name evidence="9" type="primary">MPUL0D05260</name>
    <name evidence="9" type="ORF">METSCH_D05260</name>
</gene>
<reference evidence="10" key="1">
    <citation type="submission" date="2019-03" db="EMBL/GenBank/DDBJ databases">
        <title>Snf2 controls pulcherriminic acid biosynthesis and connects pigmentation and antifungal activity of the yeast Metschnikowia pulcherrima.</title>
        <authorList>
            <person name="Gore-Lloyd D."/>
            <person name="Sumann I."/>
            <person name="Brachmann A.O."/>
            <person name="Schneeberger K."/>
            <person name="Ortiz-Merino R.A."/>
            <person name="Moreno-Beltran M."/>
            <person name="Schlaefli M."/>
            <person name="Kirner P."/>
            <person name="Santos Kron A."/>
            <person name="Wolfe K.H."/>
            <person name="Piel J."/>
            <person name="Ahrens C.H."/>
            <person name="Henk D."/>
            <person name="Freimoser F.M."/>
        </authorList>
    </citation>
    <scope>NUCLEOTIDE SEQUENCE [LARGE SCALE GENOMIC DNA]</scope>
    <source>
        <strain evidence="10">APC 1.2</strain>
    </source>
</reference>
<keyword evidence="6" id="KW-0175">Coiled coil</keyword>
<dbReference type="GO" id="GO:0000977">
    <property type="term" value="F:RNA polymerase II transcription regulatory region sequence-specific DNA binding"/>
    <property type="evidence" value="ECO:0007669"/>
    <property type="project" value="TreeGrafter"/>
</dbReference>
<evidence type="ECO:0000256" key="7">
    <source>
        <dbReference type="SAM" id="MobiDB-lite"/>
    </source>
</evidence>
<evidence type="ECO:0000313" key="10">
    <source>
        <dbReference type="Proteomes" id="UP000292447"/>
    </source>
</evidence>
<dbReference type="PANTHER" id="PTHR13044">
    <property type="entry name" value="ACTIVATING TRANSCRIPTION FACTOR ATF 4/5"/>
    <property type="match status" value="1"/>
</dbReference>
<protein>
    <submittedName>
        <fullName evidence="9">Basic region leucine zipper</fullName>
    </submittedName>
</protein>
<evidence type="ECO:0000256" key="4">
    <source>
        <dbReference type="ARBA" id="ARBA00023163"/>
    </source>
</evidence>
<dbReference type="SUPFAM" id="SSF57959">
    <property type="entry name" value="Leucine zipper domain"/>
    <property type="match status" value="1"/>
</dbReference>
<dbReference type="Gene3D" id="1.20.5.170">
    <property type="match status" value="1"/>
</dbReference>
<feature type="compositionally biased region" description="Basic and acidic residues" evidence="7">
    <location>
        <begin position="77"/>
        <end position="88"/>
    </location>
</feature>
<feature type="region of interest" description="Disordered" evidence="7">
    <location>
        <begin position="377"/>
        <end position="419"/>
    </location>
</feature>
<feature type="coiled-coil region" evidence="6">
    <location>
        <begin position="442"/>
        <end position="469"/>
    </location>
</feature>
<keyword evidence="5" id="KW-0539">Nucleus</keyword>
<feature type="compositionally biased region" description="Polar residues" evidence="7">
    <location>
        <begin position="245"/>
        <end position="262"/>
    </location>
</feature>
<keyword evidence="4" id="KW-0804">Transcription</keyword>
<feature type="domain" description="BZIP" evidence="8">
    <location>
        <begin position="416"/>
        <end position="430"/>
    </location>
</feature>
<dbReference type="AlphaFoldDB" id="A0A4V1AEJ7"/>
<organism evidence="9 10">
    <name type="scientific">Metschnikowia aff. pulcherrima</name>
    <dbReference type="NCBI Taxonomy" id="2163413"/>
    <lineage>
        <taxon>Eukaryota</taxon>
        <taxon>Fungi</taxon>
        <taxon>Dikarya</taxon>
        <taxon>Ascomycota</taxon>
        <taxon>Saccharomycotina</taxon>
        <taxon>Pichiomycetes</taxon>
        <taxon>Metschnikowiaceae</taxon>
        <taxon>Metschnikowia</taxon>
    </lineage>
</organism>
<keyword evidence="3" id="KW-0238">DNA-binding</keyword>
<comment type="subcellular location">
    <subcellularLocation>
        <location evidence="1">Nucleus</location>
    </subcellularLocation>
</comment>
<dbReference type="PROSITE" id="PS00036">
    <property type="entry name" value="BZIP_BASIC"/>
    <property type="match status" value="1"/>
</dbReference>
<evidence type="ECO:0000313" key="9">
    <source>
        <dbReference type="EMBL" id="QBM89453.1"/>
    </source>
</evidence>
<dbReference type="Proteomes" id="UP000292447">
    <property type="component" value="Chromosome IV"/>
</dbReference>
<dbReference type="InterPro" id="IPR046347">
    <property type="entry name" value="bZIP_sf"/>
</dbReference>
<dbReference type="STRING" id="2163413.A0A4V1AEJ7"/>
<accession>A0A4V1AEJ7</accession>
<evidence type="ECO:0000256" key="1">
    <source>
        <dbReference type="ARBA" id="ARBA00004123"/>
    </source>
</evidence>
<proteinExistence type="predicted"/>
<dbReference type="EMBL" id="CP034459">
    <property type="protein sequence ID" value="QBM89453.1"/>
    <property type="molecule type" value="Genomic_DNA"/>
</dbReference>
<dbReference type="GO" id="GO:0005634">
    <property type="term" value="C:nucleus"/>
    <property type="evidence" value="ECO:0007669"/>
    <property type="project" value="UniProtKB-SubCell"/>
</dbReference>
<evidence type="ECO:0000256" key="5">
    <source>
        <dbReference type="ARBA" id="ARBA00023242"/>
    </source>
</evidence>
<feature type="region of interest" description="Disordered" evidence="7">
    <location>
        <begin position="48"/>
        <end position="98"/>
    </location>
</feature>
<evidence type="ECO:0000256" key="2">
    <source>
        <dbReference type="ARBA" id="ARBA00023015"/>
    </source>
</evidence>
<feature type="compositionally biased region" description="Polar residues" evidence="7">
    <location>
        <begin position="377"/>
        <end position="391"/>
    </location>
</feature>
<dbReference type="Pfam" id="PF07716">
    <property type="entry name" value="bZIP_2"/>
    <property type="match status" value="1"/>
</dbReference>